<organism evidence="1 2">
    <name type="scientific">Glossina austeni</name>
    <name type="common">Savannah tsetse fly</name>
    <dbReference type="NCBI Taxonomy" id="7395"/>
    <lineage>
        <taxon>Eukaryota</taxon>
        <taxon>Metazoa</taxon>
        <taxon>Ecdysozoa</taxon>
        <taxon>Arthropoda</taxon>
        <taxon>Hexapoda</taxon>
        <taxon>Insecta</taxon>
        <taxon>Pterygota</taxon>
        <taxon>Neoptera</taxon>
        <taxon>Endopterygota</taxon>
        <taxon>Diptera</taxon>
        <taxon>Brachycera</taxon>
        <taxon>Muscomorpha</taxon>
        <taxon>Hippoboscoidea</taxon>
        <taxon>Glossinidae</taxon>
        <taxon>Glossina</taxon>
    </lineage>
</organism>
<dbReference type="Proteomes" id="UP000078200">
    <property type="component" value="Unassembled WGS sequence"/>
</dbReference>
<dbReference type="EnsemblMetazoa" id="GAUT040171-RA">
    <property type="protein sequence ID" value="GAUT040171-PA"/>
    <property type="gene ID" value="GAUT040171"/>
</dbReference>
<dbReference type="STRING" id="7395.A0A1A9VL03"/>
<accession>A0A1A9VL03</accession>
<keyword evidence="2" id="KW-1185">Reference proteome</keyword>
<name>A0A1A9VL03_GLOAU</name>
<dbReference type="VEuPathDB" id="VectorBase:GAUT040171"/>
<sequence length="182" mass="20458">MKLKNLDLDLVKSIPVKDCTYFSNRNACCDALRAYNVFLSDFNSYLFPTNRVVDNCVERRGGDDTGMGDENPSSTVNTTNSCFSDSDCCNIMCLPKSTIRRYSTKLFRNGYPVKTMRLRISICLRASGMLAWEFLIRCPSSNITKSGLSLTIGANFIHQTKYFLLCNDSLLLPAANQRQGIE</sequence>
<evidence type="ECO:0000313" key="1">
    <source>
        <dbReference type="EnsemblMetazoa" id="GAUT040171-PA"/>
    </source>
</evidence>
<protein>
    <submittedName>
        <fullName evidence="1">Uncharacterized protein</fullName>
    </submittedName>
</protein>
<proteinExistence type="predicted"/>
<reference evidence="1" key="1">
    <citation type="submission" date="2020-05" db="UniProtKB">
        <authorList>
            <consortium name="EnsemblMetazoa"/>
        </authorList>
    </citation>
    <scope>IDENTIFICATION</scope>
    <source>
        <strain evidence="1">TTRI</strain>
    </source>
</reference>
<evidence type="ECO:0000313" key="2">
    <source>
        <dbReference type="Proteomes" id="UP000078200"/>
    </source>
</evidence>
<dbReference type="AlphaFoldDB" id="A0A1A9VL03"/>